<evidence type="ECO:0000256" key="8">
    <source>
        <dbReference type="HAMAP-Rule" id="MF_00238"/>
    </source>
</evidence>
<evidence type="ECO:0000256" key="4">
    <source>
        <dbReference type="ARBA" id="ARBA00022777"/>
    </source>
</evidence>
<dbReference type="SUPFAM" id="SSF52540">
    <property type="entry name" value="P-loop containing nucleoside triphosphate hydrolases"/>
    <property type="match status" value="1"/>
</dbReference>
<keyword evidence="8" id="KW-0963">Cytoplasm</keyword>
<dbReference type="Pfam" id="PF02224">
    <property type="entry name" value="Cytidylate_kin"/>
    <property type="match status" value="1"/>
</dbReference>
<dbReference type="AlphaFoldDB" id="H5ST93"/>
<dbReference type="Gene3D" id="3.40.50.300">
    <property type="entry name" value="P-loop containing nucleotide triphosphate hydrolases"/>
    <property type="match status" value="1"/>
</dbReference>
<evidence type="ECO:0000256" key="5">
    <source>
        <dbReference type="ARBA" id="ARBA00022840"/>
    </source>
</evidence>
<reference evidence="10" key="1">
    <citation type="journal article" date="2005" name="Environ. Microbiol.">
        <title>Genetic and functional properties of uncultivated thermophilic crenarchaeotes from a subsurface gold mine as revealed by analysis of genome fragments.</title>
        <authorList>
            <person name="Nunoura T."/>
            <person name="Hirayama H."/>
            <person name="Takami H."/>
            <person name="Oida H."/>
            <person name="Nishi S."/>
            <person name="Shimamura S."/>
            <person name="Suzuki Y."/>
            <person name="Inagaki F."/>
            <person name="Takai K."/>
            <person name="Nealson K.H."/>
            <person name="Horikoshi K."/>
        </authorList>
    </citation>
    <scope>NUCLEOTIDE SEQUENCE</scope>
</reference>
<accession>H5ST93</accession>
<dbReference type="GO" id="GO:0036431">
    <property type="term" value="F:dCMP kinase activity"/>
    <property type="evidence" value="ECO:0007669"/>
    <property type="project" value="InterPro"/>
</dbReference>
<dbReference type="InterPro" id="IPR011994">
    <property type="entry name" value="Cytidylate_kinase_dom"/>
</dbReference>
<feature type="binding site" evidence="8">
    <location>
        <begin position="7"/>
        <end position="15"/>
    </location>
    <ligand>
        <name>ATP</name>
        <dbReference type="ChEBI" id="CHEBI:30616"/>
    </ligand>
</feature>
<sequence length="211" mass="23102">MQIAIDGPAGSGKTSVARALARRFGCLLVNTGAMYRAVALGLSQGLKLSEIQIEIRPDERVLLNGKDVTEQLYTPQIDELASQVAARPEVREFLIAQQRAIAHTRDVVMEGRDIGSVVLPNADVKIYLDASPEERARRRCQERPGLSYEEVLTQLRARDARDGQGFGRLQITPDTVIIRSDGRSLDDVIAEAVRTVEAALQGRKLSGKLNG</sequence>
<organism evidence="10">
    <name type="scientific">Acetithermum autotrophicum</name>
    <dbReference type="NCBI Taxonomy" id="1446466"/>
    <lineage>
        <taxon>Bacteria</taxon>
        <taxon>Candidatus Bipolaricaulota</taxon>
        <taxon>Candidatus Acetithermum</taxon>
    </lineage>
</organism>
<dbReference type="EC" id="2.7.4.25" evidence="8"/>
<keyword evidence="4 8" id="KW-0418">Kinase</keyword>
<keyword evidence="3 8" id="KW-0547">Nucleotide-binding</keyword>
<dbReference type="GO" id="GO:0006220">
    <property type="term" value="P:pyrimidine nucleotide metabolic process"/>
    <property type="evidence" value="ECO:0007669"/>
    <property type="project" value="UniProtKB-UniRule"/>
</dbReference>
<evidence type="ECO:0000259" key="9">
    <source>
        <dbReference type="Pfam" id="PF02224"/>
    </source>
</evidence>
<gene>
    <name evidence="8" type="primary">cmk</name>
    <name evidence="10" type="ORF">HGMM_OP4C379</name>
</gene>
<evidence type="ECO:0000256" key="3">
    <source>
        <dbReference type="ARBA" id="ARBA00022741"/>
    </source>
</evidence>
<comment type="subcellular location">
    <subcellularLocation>
        <location evidence="8">Cytoplasm</location>
    </subcellularLocation>
</comment>
<dbReference type="EMBL" id="AP011803">
    <property type="protein sequence ID" value="BAL59743.1"/>
    <property type="molecule type" value="Genomic_DNA"/>
</dbReference>
<evidence type="ECO:0000313" key="10">
    <source>
        <dbReference type="EMBL" id="BAL59743.1"/>
    </source>
</evidence>
<proteinExistence type="inferred from homology"/>
<evidence type="ECO:0000256" key="6">
    <source>
        <dbReference type="ARBA" id="ARBA00047615"/>
    </source>
</evidence>
<comment type="catalytic activity">
    <reaction evidence="7 8">
        <text>CMP + ATP = CDP + ADP</text>
        <dbReference type="Rhea" id="RHEA:11600"/>
        <dbReference type="ChEBI" id="CHEBI:30616"/>
        <dbReference type="ChEBI" id="CHEBI:58069"/>
        <dbReference type="ChEBI" id="CHEBI:60377"/>
        <dbReference type="ChEBI" id="CHEBI:456216"/>
        <dbReference type="EC" id="2.7.4.25"/>
    </reaction>
</comment>
<reference evidence="10" key="2">
    <citation type="journal article" date="2012" name="PLoS ONE">
        <title>A Deeply Branching Thermophilic Bacterium with an Ancient Acetyl-CoA Pathway Dominates a Subsurface Ecosystem.</title>
        <authorList>
            <person name="Takami H."/>
            <person name="Noguchi H."/>
            <person name="Takaki Y."/>
            <person name="Uchiyama I."/>
            <person name="Toyoda A."/>
            <person name="Nishi S."/>
            <person name="Chee G.-J."/>
            <person name="Arai W."/>
            <person name="Nunoura T."/>
            <person name="Itoh T."/>
            <person name="Hattori M."/>
            <person name="Takai K."/>
        </authorList>
    </citation>
    <scope>NUCLEOTIDE SEQUENCE</scope>
</reference>
<keyword evidence="5 8" id="KW-0067">ATP-binding</keyword>
<evidence type="ECO:0000256" key="7">
    <source>
        <dbReference type="ARBA" id="ARBA00048478"/>
    </source>
</evidence>
<name>H5ST93_ACEAU</name>
<dbReference type="GO" id="GO:0005524">
    <property type="term" value="F:ATP binding"/>
    <property type="evidence" value="ECO:0007669"/>
    <property type="project" value="UniProtKB-UniRule"/>
</dbReference>
<dbReference type="CDD" id="cd02020">
    <property type="entry name" value="CMPK"/>
    <property type="match status" value="1"/>
</dbReference>
<dbReference type="InterPro" id="IPR027417">
    <property type="entry name" value="P-loop_NTPase"/>
</dbReference>
<dbReference type="NCBIfam" id="TIGR00017">
    <property type="entry name" value="cmk"/>
    <property type="match status" value="1"/>
</dbReference>
<dbReference type="GO" id="GO:0036430">
    <property type="term" value="F:CMP kinase activity"/>
    <property type="evidence" value="ECO:0007669"/>
    <property type="project" value="RHEA"/>
</dbReference>
<dbReference type="InterPro" id="IPR003136">
    <property type="entry name" value="Cytidylate_kin"/>
</dbReference>
<keyword evidence="2 8" id="KW-0808">Transferase</keyword>
<evidence type="ECO:0000256" key="2">
    <source>
        <dbReference type="ARBA" id="ARBA00022679"/>
    </source>
</evidence>
<comment type="catalytic activity">
    <reaction evidence="6 8">
        <text>dCMP + ATP = dCDP + ADP</text>
        <dbReference type="Rhea" id="RHEA:25094"/>
        <dbReference type="ChEBI" id="CHEBI:30616"/>
        <dbReference type="ChEBI" id="CHEBI:57566"/>
        <dbReference type="ChEBI" id="CHEBI:58593"/>
        <dbReference type="ChEBI" id="CHEBI:456216"/>
        <dbReference type="EC" id="2.7.4.25"/>
    </reaction>
</comment>
<protein>
    <recommendedName>
        <fullName evidence="8">Cytidylate kinase</fullName>
        <shortName evidence="8">CK</shortName>
        <ecNumber evidence="8">2.7.4.25</ecNumber>
    </recommendedName>
    <alternativeName>
        <fullName evidence="8">Cytidine monophosphate kinase</fullName>
        <shortName evidence="8">CMP kinase</shortName>
    </alternativeName>
</protein>
<evidence type="ECO:0000256" key="1">
    <source>
        <dbReference type="ARBA" id="ARBA00009427"/>
    </source>
</evidence>
<comment type="similarity">
    <text evidence="1 8">Belongs to the cytidylate kinase family. Type 1 subfamily.</text>
</comment>
<dbReference type="GO" id="GO:0005737">
    <property type="term" value="C:cytoplasm"/>
    <property type="evidence" value="ECO:0007669"/>
    <property type="project" value="UniProtKB-SubCell"/>
</dbReference>
<dbReference type="HAMAP" id="MF_00238">
    <property type="entry name" value="Cytidyl_kinase_type1"/>
    <property type="match status" value="1"/>
</dbReference>
<feature type="domain" description="Cytidylate kinase" evidence="9">
    <location>
        <begin position="3"/>
        <end position="197"/>
    </location>
</feature>